<dbReference type="EMBL" id="JAPWTJ010000208">
    <property type="protein sequence ID" value="KAJ8981046.1"/>
    <property type="molecule type" value="Genomic_DNA"/>
</dbReference>
<proteinExistence type="predicted"/>
<comment type="caution">
    <text evidence="1">The sequence shown here is derived from an EMBL/GenBank/DDBJ whole genome shotgun (WGS) entry which is preliminary data.</text>
</comment>
<accession>A0ABQ9JS04</accession>
<sequence>MLYIRSLSRWTFMDFQTHQLKLMELVSVDTFHFDKFGSLNRLKRSIAYCFRFRRLFKPNEPQFNSIYFYPFDHNTMK</sequence>
<gene>
    <name evidence="1" type="ORF">NQ317_018018</name>
</gene>
<evidence type="ECO:0000313" key="1">
    <source>
        <dbReference type="EMBL" id="KAJ8981046.1"/>
    </source>
</evidence>
<organism evidence="1 2">
    <name type="scientific">Molorchus minor</name>
    <dbReference type="NCBI Taxonomy" id="1323400"/>
    <lineage>
        <taxon>Eukaryota</taxon>
        <taxon>Metazoa</taxon>
        <taxon>Ecdysozoa</taxon>
        <taxon>Arthropoda</taxon>
        <taxon>Hexapoda</taxon>
        <taxon>Insecta</taxon>
        <taxon>Pterygota</taxon>
        <taxon>Neoptera</taxon>
        <taxon>Endopterygota</taxon>
        <taxon>Coleoptera</taxon>
        <taxon>Polyphaga</taxon>
        <taxon>Cucujiformia</taxon>
        <taxon>Chrysomeloidea</taxon>
        <taxon>Cerambycidae</taxon>
        <taxon>Lamiinae</taxon>
        <taxon>Monochamini</taxon>
        <taxon>Molorchus</taxon>
    </lineage>
</organism>
<keyword evidence="2" id="KW-1185">Reference proteome</keyword>
<reference evidence="1" key="1">
    <citation type="journal article" date="2023" name="Insect Mol. Biol.">
        <title>Genome sequencing provides insights into the evolution of gene families encoding plant cell wall-degrading enzymes in longhorned beetles.</title>
        <authorList>
            <person name="Shin N.R."/>
            <person name="Okamura Y."/>
            <person name="Kirsch R."/>
            <person name="Pauchet Y."/>
        </authorList>
    </citation>
    <scope>NUCLEOTIDE SEQUENCE</scope>
    <source>
        <strain evidence="1">MMC_N1</strain>
    </source>
</reference>
<protein>
    <submittedName>
        <fullName evidence="1">Uncharacterized protein</fullName>
    </submittedName>
</protein>
<evidence type="ECO:0000313" key="2">
    <source>
        <dbReference type="Proteomes" id="UP001162164"/>
    </source>
</evidence>
<name>A0ABQ9JS04_9CUCU</name>
<dbReference type="Proteomes" id="UP001162164">
    <property type="component" value="Unassembled WGS sequence"/>
</dbReference>